<evidence type="ECO:0000313" key="1">
    <source>
        <dbReference type="EMBL" id="JAV04063.1"/>
    </source>
</evidence>
<dbReference type="AlphaFoldDB" id="A0A1L8DC66"/>
<name>A0A1L8DC66_9DIPT</name>
<accession>A0A1L8DC66</accession>
<dbReference type="EMBL" id="GFDF01010021">
    <property type="protein sequence ID" value="JAV04063.1"/>
    <property type="molecule type" value="Transcribed_RNA"/>
</dbReference>
<organism evidence="1">
    <name type="scientific">Nyssomyia neivai</name>
    <dbReference type="NCBI Taxonomy" id="330878"/>
    <lineage>
        <taxon>Eukaryota</taxon>
        <taxon>Metazoa</taxon>
        <taxon>Ecdysozoa</taxon>
        <taxon>Arthropoda</taxon>
        <taxon>Hexapoda</taxon>
        <taxon>Insecta</taxon>
        <taxon>Pterygota</taxon>
        <taxon>Neoptera</taxon>
        <taxon>Endopterygota</taxon>
        <taxon>Diptera</taxon>
        <taxon>Nematocera</taxon>
        <taxon>Psychodoidea</taxon>
        <taxon>Psychodidae</taxon>
        <taxon>Nyssomyia</taxon>
    </lineage>
</organism>
<sequence length="113" mass="13295">MALFRFPWVRRYIRRNTKPIPFVTAETWKNRLSLGYAFLAWNAFGFVCYAMYKGKTDWAKYHGVQDEDADLTQAQKFVKRLGVENATVMHYSGFTKTKEYKVEKETDDTTSES</sequence>
<reference evidence="1" key="1">
    <citation type="submission" date="2016-12" db="EMBL/GenBank/DDBJ databases">
        <title>An insight into the sialome and mialome of the sand fly, Nyssomyia neivai.</title>
        <authorList>
            <person name="Sebastian V."/>
            <person name="Goulart T.M."/>
            <person name="Oliveira W."/>
            <person name="Calvo E."/>
            <person name="Oliveira L.F."/>
            <person name="Pinto M.C."/>
            <person name="Rosselino A.M."/>
            <person name="Ribeiro J.M."/>
        </authorList>
    </citation>
    <scope>NUCLEOTIDE SEQUENCE</scope>
</reference>
<proteinExistence type="predicted"/>
<protein>
    <submittedName>
        <fullName evidence="1">Uncharacterized protein</fullName>
    </submittedName>
</protein>